<keyword evidence="6" id="KW-0805">Transcription regulation</keyword>
<comment type="caution">
    <text evidence="11">The sequence shown here is derived from an EMBL/GenBank/DDBJ whole genome shotgun (WGS) entry which is preliminary data.</text>
</comment>
<reference evidence="11 12" key="1">
    <citation type="submission" date="2023-05" db="EMBL/GenBank/DDBJ databases">
        <title>B98-5 Cell Line De Novo Hybrid Assembly: An Optical Mapping Approach.</title>
        <authorList>
            <person name="Kananen K."/>
            <person name="Auerbach J.A."/>
            <person name="Kautto E."/>
            <person name="Blachly J.S."/>
        </authorList>
    </citation>
    <scope>NUCLEOTIDE SEQUENCE [LARGE SCALE GENOMIC DNA]</scope>
    <source>
        <strain evidence="11">B95-8</strain>
        <tissue evidence="11">Cell line</tissue>
    </source>
</reference>
<keyword evidence="5" id="KW-0156">Chromatin regulator</keyword>
<keyword evidence="3" id="KW-0678">Repressor</keyword>
<dbReference type="PANTHER" id="PTHR12693:SF3">
    <property type="entry name" value="MENIN"/>
    <property type="match status" value="1"/>
</dbReference>
<feature type="compositionally biased region" description="Basic and acidic residues" evidence="10">
    <location>
        <begin position="272"/>
        <end position="281"/>
    </location>
</feature>
<dbReference type="Proteomes" id="UP001266305">
    <property type="component" value="Unassembled WGS sequence"/>
</dbReference>
<evidence type="ECO:0000313" key="12">
    <source>
        <dbReference type="Proteomes" id="UP001266305"/>
    </source>
</evidence>
<evidence type="ECO:0000256" key="5">
    <source>
        <dbReference type="ARBA" id="ARBA00022853"/>
    </source>
</evidence>
<keyword evidence="9" id="KW-0539">Nucleus</keyword>
<protein>
    <recommendedName>
        <fullName evidence="2">Menin</fullName>
    </recommendedName>
</protein>
<feature type="region of interest" description="Disordered" evidence="10">
    <location>
        <begin position="194"/>
        <end position="314"/>
    </location>
</feature>
<evidence type="ECO:0000256" key="4">
    <source>
        <dbReference type="ARBA" id="ARBA00022553"/>
    </source>
</evidence>
<evidence type="ECO:0000256" key="7">
    <source>
        <dbReference type="ARBA" id="ARBA00023125"/>
    </source>
</evidence>
<feature type="compositionally biased region" description="Basic and acidic residues" evidence="10">
    <location>
        <begin position="304"/>
        <end position="314"/>
    </location>
</feature>
<dbReference type="Pfam" id="PF05053">
    <property type="entry name" value="Menin"/>
    <property type="match status" value="2"/>
</dbReference>
<feature type="compositionally biased region" description="Basic and acidic residues" evidence="10">
    <location>
        <begin position="199"/>
        <end position="216"/>
    </location>
</feature>
<accession>A0ABQ9WBK9</accession>
<sequence>MEVAFMVCAINSSIDLHTDSLELLQVQQKLLWLLYDLGHLESLLTPGRPDPLTLYHKGITSAKTYYRDEHIYPCMYLAGYHCHNQNVCKALQAWADTATVTQDYNYCREDEEIHKEFFKVASDVIPSLLKEAVSLLEDLQMGGGQPVLHVGWATFLLQSLGCFEGQVWQKVHIVSREAEAAEAEQLWVEEAQEGRWQGARRESKREEPPPLKKPALDKGPGASQGAVSEPPPPPPRNPGTAPGTARGPEGGSTAQTPAFAASPPPEGSSAHFPEREDKGHEGAAGGPQGQLERHQAATHGAVARSDEEAEGVHP</sequence>
<dbReference type="InterPro" id="IPR007747">
    <property type="entry name" value="Menin"/>
</dbReference>
<evidence type="ECO:0000256" key="3">
    <source>
        <dbReference type="ARBA" id="ARBA00022491"/>
    </source>
</evidence>
<keyword evidence="12" id="KW-1185">Reference proteome</keyword>
<keyword evidence="7" id="KW-0238">DNA-binding</keyword>
<keyword evidence="4" id="KW-0597">Phosphoprotein</keyword>
<dbReference type="PANTHER" id="PTHR12693">
    <property type="entry name" value="MENIN"/>
    <property type="match status" value="1"/>
</dbReference>
<organism evidence="11 12">
    <name type="scientific">Saguinus oedipus</name>
    <name type="common">Cotton-top tamarin</name>
    <name type="synonym">Oedipomidas oedipus</name>
    <dbReference type="NCBI Taxonomy" id="9490"/>
    <lineage>
        <taxon>Eukaryota</taxon>
        <taxon>Metazoa</taxon>
        <taxon>Chordata</taxon>
        <taxon>Craniata</taxon>
        <taxon>Vertebrata</taxon>
        <taxon>Euteleostomi</taxon>
        <taxon>Mammalia</taxon>
        <taxon>Eutheria</taxon>
        <taxon>Euarchontoglires</taxon>
        <taxon>Primates</taxon>
        <taxon>Haplorrhini</taxon>
        <taxon>Platyrrhini</taxon>
        <taxon>Cebidae</taxon>
        <taxon>Callitrichinae</taxon>
        <taxon>Saguinus</taxon>
    </lineage>
</organism>
<evidence type="ECO:0000256" key="9">
    <source>
        <dbReference type="ARBA" id="ARBA00023242"/>
    </source>
</evidence>
<evidence type="ECO:0000256" key="1">
    <source>
        <dbReference type="ARBA" id="ARBA00004123"/>
    </source>
</evidence>
<gene>
    <name evidence="11" type="primary">MEN1_1</name>
    <name evidence="11" type="ORF">P7K49_000410</name>
</gene>
<name>A0ABQ9WBK9_SAGOE</name>
<keyword evidence="8" id="KW-0804">Transcription</keyword>
<comment type="subcellular location">
    <subcellularLocation>
        <location evidence="1">Nucleus</location>
    </subcellularLocation>
</comment>
<evidence type="ECO:0000256" key="8">
    <source>
        <dbReference type="ARBA" id="ARBA00023163"/>
    </source>
</evidence>
<evidence type="ECO:0000256" key="6">
    <source>
        <dbReference type="ARBA" id="ARBA00023015"/>
    </source>
</evidence>
<proteinExistence type="predicted"/>
<evidence type="ECO:0000313" key="11">
    <source>
        <dbReference type="EMBL" id="KAK2119024.1"/>
    </source>
</evidence>
<dbReference type="EMBL" id="JASSZA010000001">
    <property type="protein sequence ID" value="KAK2119024.1"/>
    <property type="molecule type" value="Genomic_DNA"/>
</dbReference>
<evidence type="ECO:0000256" key="10">
    <source>
        <dbReference type="SAM" id="MobiDB-lite"/>
    </source>
</evidence>
<evidence type="ECO:0000256" key="2">
    <source>
        <dbReference type="ARBA" id="ARBA00021162"/>
    </source>
</evidence>